<dbReference type="InterPro" id="IPR045761">
    <property type="entry name" value="ODP_dom"/>
</dbReference>
<keyword evidence="11" id="KW-1185">Reference proteome</keyword>
<keyword evidence="7" id="KW-0408">Iron</keyword>
<proteinExistence type="inferred from homology"/>
<evidence type="ECO:0000256" key="7">
    <source>
        <dbReference type="ARBA" id="ARBA00023004"/>
    </source>
</evidence>
<dbReference type="Gene3D" id="2.20.28.10">
    <property type="match status" value="1"/>
</dbReference>
<dbReference type="GO" id="GO:0016491">
    <property type="term" value="F:oxidoreductase activity"/>
    <property type="evidence" value="ECO:0007669"/>
    <property type="project" value="InterPro"/>
</dbReference>
<dbReference type="CDD" id="cd00730">
    <property type="entry name" value="rubredoxin"/>
    <property type="match status" value="1"/>
</dbReference>
<dbReference type="NCBIfam" id="NF003954">
    <property type="entry name" value="PRK05452.1"/>
    <property type="match status" value="1"/>
</dbReference>
<reference evidence="11" key="1">
    <citation type="submission" date="2017-04" db="EMBL/GenBank/DDBJ databases">
        <authorList>
            <person name="Varghese N."/>
            <person name="Submissions S."/>
        </authorList>
    </citation>
    <scope>NUCLEOTIDE SEQUENCE [LARGE SCALE GENOMIC DNA]</scope>
    <source>
        <strain evidence="11">DSM 22618</strain>
    </source>
</reference>
<dbReference type="SUPFAM" id="SSF52218">
    <property type="entry name" value="Flavoproteins"/>
    <property type="match status" value="1"/>
</dbReference>
<dbReference type="Proteomes" id="UP000192920">
    <property type="component" value="Unassembled WGS sequence"/>
</dbReference>
<dbReference type="InterPro" id="IPR008254">
    <property type="entry name" value="Flavodoxin/NO_synth"/>
</dbReference>
<dbReference type="Gene3D" id="3.60.15.10">
    <property type="entry name" value="Ribonuclease Z/Hydroxyacylglutathione hydrolase-like"/>
    <property type="match status" value="1"/>
</dbReference>
<evidence type="ECO:0000256" key="1">
    <source>
        <dbReference type="ARBA" id="ARBA00007121"/>
    </source>
</evidence>
<keyword evidence="2" id="KW-0813">Transport</keyword>
<dbReference type="GO" id="GO:0005506">
    <property type="term" value="F:iron ion binding"/>
    <property type="evidence" value="ECO:0007669"/>
    <property type="project" value="InterPro"/>
</dbReference>
<feature type="domain" description="Rubredoxin-like" evidence="9">
    <location>
        <begin position="413"/>
        <end position="464"/>
    </location>
</feature>
<dbReference type="CDD" id="cd07709">
    <property type="entry name" value="flavodiiron_proteins_MBL-fold"/>
    <property type="match status" value="1"/>
</dbReference>
<dbReference type="InterPro" id="IPR024935">
    <property type="entry name" value="Rubredoxin_dom"/>
</dbReference>
<comment type="similarity">
    <text evidence="1">In the N-terminal section; belongs to the zinc metallo-hydrolase group 3 family.</text>
</comment>
<sequence>MAFTVKNNIRWVGKQDWELREFHGSEYSTHRGSSYNSYLVKEEKIALIDTVWAPYAEEFVANLAKEVDLGAIDYIIANHNEIDHSGALPALMARIPDTPIYCTANGVKSLRGHYHQDWNFQIVKTGDSLDLGNGKQLVFVEMPMLHWPDSMATYLTGDAVLFSNDAFGQHYASAQMFNDQCDPVELQEECIKYYANILTPFSPLVTQKIHEVLALNLPIDMIATSHGIIWRDKPTQIVEQYLKWADNYQENQITLVYDTMWNGTRMMAEAIAEGIRKADRDVVIKLFNLSNSDKNDVLTHVFKSKAILVGSPTVNNVMLPHVAALLEEMTGLRFKNKAAASFGTHGWSGGAVERIAKRLDDAGFRVLNPGIAAEWRPNDDALAQGVRFGEAFIEQLGSTGQNTAEASAACSCSGKMRCKTCSWIYDPQQGEAAQGVAAGTAWQDVPETFLCPVCFMGKNDFVAA</sequence>
<dbReference type="SMART" id="SM00849">
    <property type="entry name" value="Lactamase_B"/>
    <property type="match status" value="1"/>
</dbReference>
<gene>
    <name evidence="10" type="ORF">SAMN02745746_01136</name>
</gene>
<dbReference type="Pfam" id="PF19583">
    <property type="entry name" value="ODP"/>
    <property type="match status" value="1"/>
</dbReference>
<dbReference type="Pfam" id="PF00258">
    <property type="entry name" value="Flavodoxin_1"/>
    <property type="match status" value="1"/>
</dbReference>
<dbReference type="PANTHER" id="PTHR43717">
    <property type="entry name" value="ANAEROBIC NITRIC OXIDE REDUCTASE FLAVORUBREDOXIN"/>
    <property type="match status" value="1"/>
</dbReference>
<evidence type="ECO:0000256" key="4">
    <source>
        <dbReference type="ARBA" id="ARBA00022643"/>
    </source>
</evidence>
<evidence type="ECO:0000259" key="8">
    <source>
        <dbReference type="PROSITE" id="PS50902"/>
    </source>
</evidence>
<feature type="domain" description="Flavodoxin-like" evidence="8">
    <location>
        <begin position="253"/>
        <end position="393"/>
    </location>
</feature>
<dbReference type="Pfam" id="PF00301">
    <property type="entry name" value="Rubredoxin"/>
    <property type="match status" value="1"/>
</dbReference>
<dbReference type="PANTHER" id="PTHR43717:SF1">
    <property type="entry name" value="ANAEROBIC NITRIC OXIDE REDUCTASE FLAVORUBREDOXIN"/>
    <property type="match status" value="1"/>
</dbReference>
<name>A0A1Y6BF12_9NEIS</name>
<dbReference type="PIRSF" id="PIRSF005243">
    <property type="entry name" value="ROO"/>
    <property type="match status" value="1"/>
</dbReference>
<organism evidence="10 11">
    <name type="scientific">Pseudogulbenkiania subflava DSM 22618</name>
    <dbReference type="NCBI Taxonomy" id="1123014"/>
    <lineage>
        <taxon>Bacteria</taxon>
        <taxon>Pseudomonadati</taxon>
        <taxon>Pseudomonadota</taxon>
        <taxon>Betaproteobacteria</taxon>
        <taxon>Neisseriales</taxon>
        <taxon>Chromobacteriaceae</taxon>
        <taxon>Pseudogulbenkiania</taxon>
    </lineage>
</organism>
<dbReference type="InterPro" id="IPR036866">
    <property type="entry name" value="RibonucZ/Hydroxyglut_hydro"/>
</dbReference>
<dbReference type="EMBL" id="FXAG01000004">
    <property type="protein sequence ID" value="SMF07635.1"/>
    <property type="molecule type" value="Genomic_DNA"/>
</dbReference>
<evidence type="ECO:0000259" key="9">
    <source>
        <dbReference type="PROSITE" id="PS50903"/>
    </source>
</evidence>
<evidence type="ECO:0000256" key="3">
    <source>
        <dbReference type="ARBA" id="ARBA00022630"/>
    </source>
</evidence>
<dbReference type="PRINTS" id="PR00163">
    <property type="entry name" value="RUBREDOXIN"/>
</dbReference>
<dbReference type="Gene3D" id="3.40.50.360">
    <property type="match status" value="1"/>
</dbReference>
<accession>A0A1Y6BF12</accession>
<evidence type="ECO:0000256" key="6">
    <source>
        <dbReference type="ARBA" id="ARBA00022982"/>
    </source>
</evidence>
<keyword evidence="4" id="KW-0288">FMN</keyword>
<dbReference type="SUPFAM" id="SSF57802">
    <property type="entry name" value="Rubredoxin-like"/>
    <property type="match status" value="1"/>
</dbReference>
<evidence type="ECO:0000256" key="2">
    <source>
        <dbReference type="ARBA" id="ARBA00022448"/>
    </source>
</evidence>
<dbReference type="STRING" id="1123014.SAMN02745746_01136"/>
<dbReference type="PROSITE" id="PS50903">
    <property type="entry name" value="RUBREDOXIN_LIKE"/>
    <property type="match status" value="1"/>
</dbReference>
<keyword evidence="6" id="KW-0249">Electron transport</keyword>
<dbReference type="GO" id="GO:0010181">
    <property type="term" value="F:FMN binding"/>
    <property type="evidence" value="ECO:0007669"/>
    <property type="project" value="InterPro"/>
</dbReference>
<dbReference type="PROSITE" id="PS50902">
    <property type="entry name" value="FLAVODOXIN_LIKE"/>
    <property type="match status" value="1"/>
</dbReference>
<keyword evidence="5" id="KW-0479">Metal-binding</keyword>
<keyword evidence="3" id="KW-0285">Flavoprotein</keyword>
<protein>
    <submittedName>
        <fullName evidence="10">Anaerobic nitric oxide reductase flavorubredoxin</fullName>
    </submittedName>
</protein>
<dbReference type="NCBIfam" id="NF008887">
    <property type="entry name" value="PRK11921.1"/>
    <property type="match status" value="1"/>
</dbReference>
<dbReference type="AlphaFoldDB" id="A0A1Y6BF12"/>
<evidence type="ECO:0000256" key="5">
    <source>
        <dbReference type="ARBA" id="ARBA00022723"/>
    </source>
</evidence>
<dbReference type="InterPro" id="IPR016440">
    <property type="entry name" value="Rubredoxin-O_OxRdtase"/>
</dbReference>
<evidence type="ECO:0000313" key="11">
    <source>
        <dbReference type="Proteomes" id="UP000192920"/>
    </source>
</evidence>
<dbReference type="RefSeq" id="WP_085275457.1">
    <property type="nucleotide sequence ID" value="NZ_FXAG01000004.1"/>
</dbReference>
<dbReference type="InterPro" id="IPR024934">
    <property type="entry name" value="Rubredoxin-like_dom"/>
</dbReference>
<dbReference type="InterPro" id="IPR001279">
    <property type="entry name" value="Metallo-B-lactamas"/>
</dbReference>
<dbReference type="GO" id="GO:0009055">
    <property type="term" value="F:electron transfer activity"/>
    <property type="evidence" value="ECO:0007669"/>
    <property type="project" value="InterPro"/>
</dbReference>
<dbReference type="SUPFAM" id="SSF56281">
    <property type="entry name" value="Metallo-hydrolase/oxidoreductase"/>
    <property type="match status" value="1"/>
</dbReference>
<dbReference type="InterPro" id="IPR029039">
    <property type="entry name" value="Flavoprotein-like_sf"/>
</dbReference>
<evidence type="ECO:0000313" key="10">
    <source>
        <dbReference type="EMBL" id="SMF07635.1"/>
    </source>
</evidence>